<reference evidence="13 14" key="1">
    <citation type="submission" date="2019-04" db="EMBL/GenBank/DDBJ databases">
        <authorList>
            <consortium name="Pathogen Informatics"/>
        </authorList>
    </citation>
    <scope>NUCLEOTIDE SEQUENCE [LARGE SCALE GENOMIC DNA]</scope>
    <source>
        <strain evidence="13 14">NCTC9185</strain>
    </source>
</reference>
<dbReference type="UniPathway" id="UPA00223">
    <property type="reaction ID" value="UER01008"/>
</dbReference>
<gene>
    <name evidence="13" type="primary">mqo_1</name>
    <name evidence="13" type="ORF">NCTC9185_01196</name>
</gene>
<comment type="catalytic activity">
    <reaction evidence="1">
        <text>(S)-malate + a quinone = a quinol + oxaloacetate</text>
        <dbReference type="Rhea" id="RHEA:46012"/>
        <dbReference type="ChEBI" id="CHEBI:15589"/>
        <dbReference type="ChEBI" id="CHEBI:16452"/>
        <dbReference type="ChEBI" id="CHEBI:24646"/>
        <dbReference type="ChEBI" id="CHEBI:132124"/>
        <dbReference type="EC" id="1.1.5.4"/>
    </reaction>
</comment>
<evidence type="ECO:0000256" key="6">
    <source>
        <dbReference type="ARBA" id="ARBA00022532"/>
    </source>
</evidence>
<protein>
    <recommendedName>
        <fullName evidence="5">malate dehydrogenase (quinone)</fullName>
        <ecNumber evidence="5">1.1.5.4</ecNumber>
    </recommendedName>
    <alternativeName>
        <fullName evidence="11">MQO</fullName>
    </alternativeName>
    <alternativeName>
        <fullName evidence="10">Malate dehydrogenase [quinone]</fullName>
    </alternativeName>
</protein>
<dbReference type="Proteomes" id="UP000339249">
    <property type="component" value="Unassembled WGS sequence"/>
</dbReference>
<evidence type="ECO:0000256" key="2">
    <source>
        <dbReference type="ARBA" id="ARBA00001974"/>
    </source>
</evidence>
<evidence type="ECO:0000256" key="7">
    <source>
        <dbReference type="ARBA" id="ARBA00022630"/>
    </source>
</evidence>
<evidence type="ECO:0000313" key="13">
    <source>
        <dbReference type="EMBL" id="VTN09312.1"/>
    </source>
</evidence>
<keyword evidence="7" id="KW-0285">Flavoprotein</keyword>
<keyword evidence="8" id="KW-0274">FAD</keyword>
<evidence type="ECO:0000313" key="14">
    <source>
        <dbReference type="Proteomes" id="UP000339249"/>
    </source>
</evidence>
<evidence type="ECO:0000256" key="8">
    <source>
        <dbReference type="ARBA" id="ARBA00022827"/>
    </source>
</evidence>
<evidence type="ECO:0000256" key="3">
    <source>
        <dbReference type="ARBA" id="ARBA00005012"/>
    </source>
</evidence>
<evidence type="ECO:0000256" key="12">
    <source>
        <dbReference type="SAM" id="MobiDB-lite"/>
    </source>
</evidence>
<comment type="similarity">
    <text evidence="4">Belongs to the MQO family.</text>
</comment>
<feature type="compositionally biased region" description="Low complexity" evidence="12">
    <location>
        <begin position="59"/>
        <end position="72"/>
    </location>
</feature>
<comment type="pathway">
    <text evidence="3">Carbohydrate metabolism; tricarboxylic acid cycle; oxaloacetate from (S)-malate (quinone route): step 1/1.</text>
</comment>
<feature type="region of interest" description="Disordered" evidence="12">
    <location>
        <begin position="56"/>
        <end position="79"/>
    </location>
</feature>
<comment type="cofactor">
    <cofactor evidence="2">
        <name>FAD</name>
        <dbReference type="ChEBI" id="CHEBI:57692"/>
    </cofactor>
</comment>
<accession>A0A4U9CX71</accession>
<sequence length="79" mass="8629">MFPQQFSSAEWQSRIHAIVPSYGQKLNDSPALTQQVWDDTAATLQLTKPPVIDMTHSQAAAAPSAELKPAESPQHDMAL</sequence>
<proteinExistence type="inferred from homology"/>
<evidence type="ECO:0000256" key="4">
    <source>
        <dbReference type="ARBA" id="ARBA00006389"/>
    </source>
</evidence>
<keyword evidence="6" id="KW-0816">Tricarboxylic acid cycle</keyword>
<evidence type="ECO:0000256" key="10">
    <source>
        <dbReference type="ARBA" id="ARBA00030660"/>
    </source>
</evidence>
<dbReference type="GO" id="GO:0008924">
    <property type="term" value="F:L-malate dehydrogenase (quinone) activity"/>
    <property type="evidence" value="ECO:0007669"/>
    <property type="project" value="UniProtKB-EC"/>
</dbReference>
<organism evidence="13 14">
    <name type="scientific">Raoultella terrigena</name>
    <name type="common">Klebsiella terrigena</name>
    <dbReference type="NCBI Taxonomy" id="577"/>
    <lineage>
        <taxon>Bacteria</taxon>
        <taxon>Pseudomonadati</taxon>
        <taxon>Pseudomonadota</taxon>
        <taxon>Gammaproteobacteria</taxon>
        <taxon>Enterobacterales</taxon>
        <taxon>Enterobacteriaceae</taxon>
        <taxon>Klebsiella/Raoultella group</taxon>
        <taxon>Raoultella</taxon>
    </lineage>
</organism>
<evidence type="ECO:0000256" key="9">
    <source>
        <dbReference type="ARBA" id="ARBA00023002"/>
    </source>
</evidence>
<dbReference type="GO" id="GO:0006099">
    <property type="term" value="P:tricarboxylic acid cycle"/>
    <property type="evidence" value="ECO:0007669"/>
    <property type="project" value="UniProtKB-UniPathway"/>
</dbReference>
<dbReference type="Pfam" id="PF06039">
    <property type="entry name" value="Mqo"/>
    <property type="match status" value="1"/>
</dbReference>
<evidence type="ECO:0000256" key="11">
    <source>
        <dbReference type="ARBA" id="ARBA00031550"/>
    </source>
</evidence>
<evidence type="ECO:0000256" key="5">
    <source>
        <dbReference type="ARBA" id="ARBA00013026"/>
    </source>
</evidence>
<keyword evidence="9 13" id="KW-0560">Oxidoreductase</keyword>
<dbReference type="InterPro" id="IPR006231">
    <property type="entry name" value="MQO"/>
</dbReference>
<evidence type="ECO:0000256" key="1">
    <source>
        <dbReference type="ARBA" id="ARBA00001139"/>
    </source>
</evidence>
<name>A0A4U9CX71_RAOTE</name>
<dbReference type="EMBL" id="CABDVU010000001">
    <property type="protein sequence ID" value="VTN09312.1"/>
    <property type="molecule type" value="Genomic_DNA"/>
</dbReference>
<dbReference type="AlphaFoldDB" id="A0A4U9CX71"/>
<dbReference type="EC" id="1.1.5.4" evidence="5"/>